<keyword evidence="2" id="KW-1185">Reference proteome</keyword>
<dbReference type="RefSeq" id="XP_024332602.1">
    <property type="nucleotide sequence ID" value="XM_024477250.1"/>
</dbReference>
<gene>
    <name evidence="1" type="ORF">POSPLADRAFT_1037700</name>
</gene>
<evidence type="ECO:0000313" key="2">
    <source>
        <dbReference type="Proteomes" id="UP000194127"/>
    </source>
</evidence>
<evidence type="ECO:0000313" key="1">
    <source>
        <dbReference type="EMBL" id="OSX55808.1"/>
    </source>
</evidence>
<reference evidence="1 2" key="1">
    <citation type="submission" date="2017-04" db="EMBL/GenBank/DDBJ databases">
        <title>Genome Sequence of the Model Brown-Rot Fungus Postia placenta SB12.</title>
        <authorList>
            <consortium name="DOE Joint Genome Institute"/>
            <person name="Gaskell J."/>
            <person name="Kersten P."/>
            <person name="Larrondo L.F."/>
            <person name="Canessa P."/>
            <person name="Martinez D."/>
            <person name="Hibbett D."/>
            <person name="Schmoll M."/>
            <person name="Kubicek C.P."/>
            <person name="Martinez A.T."/>
            <person name="Yadav J."/>
            <person name="Master E."/>
            <person name="Magnuson J.K."/>
            <person name="James T."/>
            <person name="Yaver D."/>
            <person name="Berka R."/>
            <person name="Labutti K."/>
            <person name="Lipzen A."/>
            <person name="Aerts A."/>
            <person name="Barry K."/>
            <person name="Henrissat B."/>
            <person name="Blanchette R."/>
            <person name="Grigoriev I."/>
            <person name="Cullen D."/>
        </authorList>
    </citation>
    <scope>NUCLEOTIDE SEQUENCE [LARGE SCALE GENOMIC DNA]</scope>
    <source>
        <strain evidence="1 2">MAD-698-R-SB12</strain>
    </source>
</reference>
<name>A0A1X6MHI3_9APHY</name>
<sequence length="276" mass="30556">MSPHIGPSHTDPRRFASATYNLSARQSVTMHIFLRCLRACPWTPILHALVTQWDHRHGRVKHTMKIVNDCRQRCMHLRSMVAITVALILLHQYSAFRLLSVRVTACWWGRYPRGVQMRLSTQHVDGIPTTGLLHKLRSADSGRARSLGISLSGRCVRHPMARSRLNAAWVRASRGGGHCSLTGAPSDETSGTIDGIYCIAQECPRRLTGRIRRRRGETAVALVLQACSQETMLWTPYTERSGCAPYGLVASESVSPGNGVIGVGLLPLVHPERLAT</sequence>
<organism evidence="1 2">
    <name type="scientific">Postia placenta MAD-698-R-SB12</name>
    <dbReference type="NCBI Taxonomy" id="670580"/>
    <lineage>
        <taxon>Eukaryota</taxon>
        <taxon>Fungi</taxon>
        <taxon>Dikarya</taxon>
        <taxon>Basidiomycota</taxon>
        <taxon>Agaricomycotina</taxon>
        <taxon>Agaricomycetes</taxon>
        <taxon>Polyporales</taxon>
        <taxon>Adustoporiaceae</taxon>
        <taxon>Rhodonia</taxon>
    </lineage>
</organism>
<proteinExistence type="predicted"/>
<dbReference type="GeneID" id="36322200"/>
<dbReference type="Proteomes" id="UP000194127">
    <property type="component" value="Unassembled WGS sequence"/>
</dbReference>
<accession>A0A1X6MHI3</accession>
<dbReference type="EMBL" id="KZ110918">
    <property type="protein sequence ID" value="OSX55808.1"/>
    <property type="molecule type" value="Genomic_DNA"/>
</dbReference>
<dbReference type="AlphaFoldDB" id="A0A1X6MHI3"/>
<protein>
    <submittedName>
        <fullName evidence="1">Uncharacterized protein</fullName>
    </submittedName>
</protein>